<keyword evidence="1" id="KW-0378">Hydrolase</keyword>
<dbReference type="SUPFAM" id="SSF53955">
    <property type="entry name" value="Lysozyme-like"/>
    <property type="match status" value="1"/>
</dbReference>
<comment type="caution">
    <text evidence="1">The sequence shown here is derived from an EMBL/GenBank/DDBJ whole genome shotgun (WGS) entry which is preliminary data.</text>
</comment>
<dbReference type="PANTHER" id="PTHR34408">
    <property type="entry name" value="FAMILY PROTEIN, PUTATIVE-RELATED"/>
    <property type="match status" value="1"/>
</dbReference>
<dbReference type="EMBL" id="JARBJD010000045">
    <property type="protein sequence ID" value="KAK2957592.1"/>
    <property type="molecule type" value="Genomic_DNA"/>
</dbReference>
<dbReference type="Gene3D" id="1.10.530.10">
    <property type="match status" value="1"/>
</dbReference>
<sequence>MNIFGWIDTRTARLTDLNRCLKTFDITTQNRIRHFMSQTGHESGLGKWTVELASGQAYEGRKDLGNIQPGDGPRFGGAGYLQMTGRSNYQRFANYVGDQNVMQDCHYVASKYAWKSAGFWRYNAGMNALCDHGASVETITRRVNGGTNELTDRQAKYTKACGIF</sequence>
<dbReference type="InterPro" id="IPR052354">
    <property type="entry name" value="Cell_Wall_Dynamics_Protein"/>
</dbReference>
<dbReference type="InterPro" id="IPR023346">
    <property type="entry name" value="Lysozyme-like_dom_sf"/>
</dbReference>
<protein>
    <submittedName>
        <fullName evidence="1">N-acetylmuramoyl-L-alanine amidase CwlA</fullName>
        <ecNumber evidence="1">3.5.1.28</ecNumber>
    </submittedName>
</protein>
<gene>
    <name evidence="1" type="ORF">BLNAU_7491</name>
</gene>
<evidence type="ECO:0000313" key="1">
    <source>
        <dbReference type="EMBL" id="KAK2957592.1"/>
    </source>
</evidence>
<evidence type="ECO:0000313" key="2">
    <source>
        <dbReference type="Proteomes" id="UP001281761"/>
    </source>
</evidence>
<dbReference type="PANTHER" id="PTHR34408:SF1">
    <property type="entry name" value="GLYCOSYL HYDROLASE FAMILY 19 DOMAIN-CONTAINING PROTEIN HI_1415"/>
    <property type="match status" value="1"/>
</dbReference>
<reference evidence="1 2" key="1">
    <citation type="journal article" date="2022" name="bioRxiv">
        <title>Genomics of Preaxostyla Flagellates Illuminates Evolutionary Transitions and the Path Towards Mitochondrial Loss.</title>
        <authorList>
            <person name="Novak L.V.F."/>
            <person name="Treitli S.C."/>
            <person name="Pyrih J."/>
            <person name="Halakuc P."/>
            <person name="Pipaliya S.V."/>
            <person name="Vacek V."/>
            <person name="Brzon O."/>
            <person name="Soukal P."/>
            <person name="Eme L."/>
            <person name="Dacks J.B."/>
            <person name="Karnkowska A."/>
            <person name="Elias M."/>
            <person name="Hampl V."/>
        </authorList>
    </citation>
    <scope>NUCLEOTIDE SEQUENCE [LARGE SCALE GENOMIC DNA]</scope>
    <source>
        <strain evidence="1">NAU3</strain>
        <tissue evidence="1">Gut</tissue>
    </source>
</reference>
<organism evidence="1 2">
    <name type="scientific">Blattamonas nauphoetae</name>
    <dbReference type="NCBI Taxonomy" id="2049346"/>
    <lineage>
        <taxon>Eukaryota</taxon>
        <taxon>Metamonada</taxon>
        <taxon>Preaxostyla</taxon>
        <taxon>Oxymonadida</taxon>
        <taxon>Blattamonas</taxon>
    </lineage>
</organism>
<keyword evidence="2" id="KW-1185">Reference proteome</keyword>
<dbReference type="GO" id="GO:0008745">
    <property type="term" value="F:N-acetylmuramoyl-L-alanine amidase activity"/>
    <property type="evidence" value="ECO:0007669"/>
    <property type="project" value="UniProtKB-EC"/>
</dbReference>
<name>A0ABQ9Y1H2_9EUKA</name>
<accession>A0ABQ9Y1H2</accession>
<dbReference type="EC" id="3.5.1.28" evidence="1"/>
<proteinExistence type="predicted"/>
<dbReference type="Proteomes" id="UP001281761">
    <property type="component" value="Unassembled WGS sequence"/>
</dbReference>